<evidence type="ECO:0000256" key="1">
    <source>
        <dbReference type="SAM" id="MobiDB-lite"/>
    </source>
</evidence>
<gene>
    <name evidence="3" type="ORF">C8D88_12287</name>
</gene>
<comment type="caution">
    <text evidence="3">The sequence shown here is derived from an EMBL/GenBank/DDBJ whole genome shotgun (WGS) entry which is preliminary data.</text>
</comment>
<sequence length="277" mass="27942">MDERELRTAMDDAVAVAPPPMMEGPVLVAGRQALKRRRALRASTASAAVVAITAVGVAVLASGQGHNGFAPVGAKPSAVPDTVASSPTARPDATATSGPHHDRAAALAAALSDLAPDGFGTPDDLKGTGDFANRPLKSHKAMSAGAVNGTELWQYAAGTPLTKGAAVGELVATVHSPGSATTGEGCGLKPTAWDSSLAHCTEVNVSGKTVAVASVTYPAVDGLPPAQWAGYRHADGTVVFVMQSTGMARSGRPALAVMPMTDQQLAALAVDPRLSPR</sequence>
<dbReference type="EMBL" id="QGHB01000022">
    <property type="protein sequence ID" value="PWK80808.1"/>
    <property type="molecule type" value="Genomic_DNA"/>
</dbReference>
<evidence type="ECO:0000313" key="4">
    <source>
        <dbReference type="Proteomes" id="UP000246005"/>
    </source>
</evidence>
<keyword evidence="2" id="KW-0812">Transmembrane</keyword>
<proteinExistence type="predicted"/>
<dbReference type="AlphaFoldDB" id="A0A316HJI2"/>
<reference evidence="3 4" key="1">
    <citation type="submission" date="2018-05" db="EMBL/GenBank/DDBJ databases">
        <title>Genomic Encyclopedia of Type Strains, Phase IV (KMG-IV): sequencing the most valuable type-strain genomes for metagenomic binning, comparative biology and taxonomic classification.</title>
        <authorList>
            <person name="Goeker M."/>
        </authorList>
    </citation>
    <scope>NUCLEOTIDE SEQUENCE [LARGE SCALE GENOMIC DNA]</scope>
    <source>
        <strain evidence="3 4">DSM 45480</strain>
    </source>
</reference>
<feature type="region of interest" description="Disordered" evidence="1">
    <location>
        <begin position="72"/>
        <end position="102"/>
    </location>
</feature>
<feature type="transmembrane region" description="Helical" evidence="2">
    <location>
        <begin position="39"/>
        <end position="61"/>
    </location>
</feature>
<accession>A0A316HJI2</accession>
<organism evidence="3 4">
    <name type="scientific">Lentzea atacamensis</name>
    <dbReference type="NCBI Taxonomy" id="531938"/>
    <lineage>
        <taxon>Bacteria</taxon>
        <taxon>Bacillati</taxon>
        <taxon>Actinomycetota</taxon>
        <taxon>Actinomycetes</taxon>
        <taxon>Pseudonocardiales</taxon>
        <taxon>Pseudonocardiaceae</taxon>
        <taxon>Lentzea</taxon>
    </lineage>
</organism>
<protein>
    <submittedName>
        <fullName evidence="3">Uncharacterized protein</fullName>
    </submittedName>
</protein>
<keyword evidence="2" id="KW-1133">Transmembrane helix</keyword>
<dbReference type="Proteomes" id="UP000246005">
    <property type="component" value="Unassembled WGS sequence"/>
</dbReference>
<name>A0A316HJI2_9PSEU</name>
<dbReference type="RefSeq" id="WP_109642187.1">
    <property type="nucleotide sequence ID" value="NZ_QGHB01000022.1"/>
</dbReference>
<keyword evidence="2" id="KW-0472">Membrane</keyword>
<evidence type="ECO:0000313" key="3">
    <source>
        <dbReference type="EMBL" id="PWK80808.1"/>
    </source>
</evidence>
<evidence type="ECO:0000256" key="2">
    <source>
        <dbReference type="SAM" id="Phobius"/>
    </source>
</evidence>